<dbReference type="Pfam" id="PF07549">
    <property type="entry name" value="Sec_GG"/>
    <property type="match status" value="1"/>
</dbReference>
<dbReference type="PANTHER" id="PTHR30081:SF1">
    <property type="entry name" value="PROTEIN TRANSLOCASE SUBUNIT SECD"/>
    <property type="match status" value="1"/>
</dbReference>
<dbReference type="GO" id="GO:0005886">
    <property type="term" value="C:plasma membrane"/>
    <property type="evidence" value="ECO:0007669"/>
    <property type="project" value="UniProtKB-SubCell"/>
</dbReference>
<dbReference type="InterPro" id="IPR022813">
    <property type="entry name" value="SecD/SecF_arch_bac"/>
</dbReference>
<keyword evidence="6 9" id="KW-1133">Transmembrane helix</keyword>
<comment type="caution">
    <text evidence="11">The sequence shown here is derived from an EMBL/GenBank/DDBJ whole genome shotgun (WGS) entry which is preliminary data.</text>
</comment>
<evidence type="ECO:0000256" key="6">
    <source>
        <dbReference type="ARBA" id="ARBA00022989"/>
    </source>
</evidence>
<evidence type="ECO:0000256" key="2">
    <source>
        <dbReference type="ARBA" id="ARBA00022448"/>
    </source>
</evidence>
<organism evidence="11 12">
    <name type="scientific">Candidatus Bilamarchaeum dharawalense</name>
    <dbReference type="NCBI Taxonomy" id="2885759"/>
    <lineage>
        <taxon>Archaea</taxon>
        <taxon>Candidatus Micrarchaeota</taxon>
        <taxon>Candidatus Micrarchaeia</taxon>
        <taxon>Candidatus Anstonellales</taxon>
        <taxon>Candidatus Bilamarchaeaceae</taxon>
        <taxon>Candidatus Bilamarchaeum</taxon>
    </lineage>
</organism>
<name>A0A5E4LSU5_9ARCH</name>
<keyword evidence="3" id="KW-1003">Cell membrane</keyword>
<accession>A0A5E4LSU5</accession>
<dbReference type="AlphaFoldDB" id="A0A5E4LSU5"/>
<feature type="transmembrane region" description="Helical" evidence="9">
    <location>
        <begin position="50"/>
        <end position="68"/>
    </location>
</feature>
<feature type="transmembrane region" description="Helical" evidence="9">
    <location>
        <begin position="406"/>
        <end position="427"/>
    </location>
</feature>
<gene>
    <name evidence="11" type="primary">secD</name>
    <name evidence="11" type="ORF">LFW2832_00764</name>
</gene>
<evidence type="ECO:0000256" key="1">
    <source>
        <dbReference type="ARBA" id="ARBA00004651"/>
    </source>
</evidence>
<evidence type="ECO:0000256" key="8">
    <source>
        <dbReference type="ARBA" id="ARBA00023136"/>
    </source>
</evidence>
<evidence type="ECO:0000313" key="11">
    <source>
        <dbReference type="EMBL" id="VVC04143.1"/>
    </source>
</evidence>
<dbReference type="InterPro" id="IPR022646">
    <property type="entry name" value="SecD/SecF_CS"/>
</dbReference>
<sequence>MEFYKDTHFLFLLVVFLIFAAAITFFASWLLIVALMFFGITSLMWKESHIKLSGMVFLVLLALLSIYVHGMNFGIDFVGGTRIPVVLEHSVDQQTMNEMVNTIKSRANTLGLKEIKARAVGNTIINVEVASSDEATIAYIEKTLSQQGVYLGVVDGKVAVSGDHIFRTSIHALAANELIQQGNADWGVGFSVDREGGDLFANAAKGKADYPVYMFIDRPNDAVLFYDKETFKSYMLADAGEKESVKALTEMLRLEDGKDIPVYIIQDMPANLTAATNLTKAMVASNVSAEVKENLTKRGFTVVEYPEEKMKPGFMRTRTGVLVVDKLEAAGLLTSPLLSGGVTSGVPNYNYVITGRVESTGSATDKNKAALEKVKSIESILKGGALPVQISLGSRTTLPASLGSQFLELSLLAIGGSLIAIAALIGIRYRNIRATMPIVLISLAELVILLAILGSFTIDLAAMAGIIAAIGVGVDAQIVITDELLKKDDHKMSEKVELAFGIIKTNAIVAIFSMLPLLFSGLVEIIGFAMSTMLGALLGYLLTRPAYAALVEKVLDAEKKGEEHKHGHPIA</sequence>
<proteinExistence type="predicted"/>
<evidence type="ECO:0000256" key="4">
    <source>
        <dbReference type="ARBA" id="ARBA00022692"/>
    </source>
</evidence>
<dbReference type="PANTHER" id="PTHR30081">
    <property type="entry name" value="PROTEIN-EXPORT MEMBRANE PROTEIN SEC"/>
    <property type="match status" value="1"/>
</dbReference>
<reference evidence="11 12" key="1">
    <citation type="submission" date="2019-08" db="EMBL/GenBank/DDBJ databases">
        <authorList>
            <person name="Vazquez-Campos X."/>
        </authorList>
    </citation>
    <scope>NUCLEOTIDE SEQUENCE [LARGE SCALE GENOMIC DNA]</scope>
    <source>
        <strain evidence="11">LFW-283_2</strain>
    </source>
</reference>
<dbReference type="EMBL" id="CABMJJ010000009">
    <property type="protein sequence ID" value="VVC04143.1"/>
    <property type="molecule type" value="Genomic_DNA"/>
</dbReference>
<feature type="transmembrane region" description="Helical" evidence="9">
    <location>
        <begin position="12"/>
        <end position="38"/>
    </location>
</feature>
<evidence type="ECO:0000256" key="5">
    <source>
        <dbReference type="ARBA" id="ARBA00022927"/>
    </source>
</evidence>
<keyword evidence="5" id="KW-0653">Protein transport</keyword>
<keyword evidence="7" id="KW-0811">Translocation</keyword>
<feature type="domain" description="Protein export membrane protein SecD/SecF C-terminal" evidence="10">
    <location>
        <begin position="393"/>
        <end position="540"/>
    </location>
</feature>
<keyword evidence="4 9" id="KW-0812">Transmembrane</keyword>
<comment type="subcellular location">
    <subcellularLocation>
        <location evidence="1">Cell membrane</location>
        <topology evidence="1">Multi-pass membrane protein</topology>
    </subcellularLocation>
</comment>
<dbReference type="Gene3D" id="1.20.1640.10">
    <property type="entry name" value="Multidrug efflux transporter AcrB transmembrane domain"/>
    <property type="match status" value="1"/>
</dbReference>
<dbReference type="Proteomes" id="UP000789941">
    <property type="component" value="Unassembled WGS sequence"/>
</dbReference>
<evidence type="ECO:0000313" key="12">
    <source>
        <dbReference type="Proteomes" id="UP000789941"/>
    </source>
</evidence>
<evidence type="ECO:0000256" key="9">
    <source>
        <dbReference type="SAM" id="Phobius"/>
    </source>
</evidence>
<feature type="transmembrane region" description="Helical" evidence="9">
    <location>
        <begin position="525"/>
        <end position="543"/>
    </location>
</feature>
<evidence type="ECO:0000256" key="3">
    <source>
        <dbReference type="ARBA" id="ARBA00022475"/>
    </source>
</evidence>
<keyword evidence="2" id="KW-0813">Transport</keyword>
<evidence type="ECO:0000259" key="10">
    <source>
        <dbReference type="Pfam" id="PF02355"/>
    </source>
</evidence>
<protein>
    <submittedName>
        <fullName evidence="11">Protein-export membrane protein SecD</fullName>
    </submittedName>
</protein>
<dbReference type="SUPFAM" id="SSF82866">
    <property type="entry name" value="Multidrug efflux transporter AcrB transmembrane domain"/>
    <property type="match status" value="1"/>
</dbReference>
<feature type="transmembrane region" description="Helical" evidence="9">
    <location>
        <begin position="501"/>
        <end position="519"/>
    </location>
</feature>
<dbReference type="GO" id="GO:0015031">
    <property type="term" value="P:protein transport"/>
    <property type="evidence" value="ECO:0007669"/>
    <property type="project" value="UniProtKB-KW"/>
</dbReference>
<dbReference type="Pfam" id="PF02355">
    <property type="entry name" value="SecD_SecF_C"/>
    <property type="match status" value="1"/>
</dbReference>
<feature type="transmembrane region" description="Helical" evidence="9">
    <location>
        <begin position="460"/>
        <end position="480"/>
    </location>
</feature>
<evidence type="ECO:0000256" key="7">
    <source>
        <dbReference type="ARBA" id="ARBA00023010"/>
    </source>
</evidence>
<keyword evidence="8 9" id="KW-0472">Membrane</keyword>
<dbReference type="Gene3D" id="3.30.70.3400">
    <property type="match status" value="1"/>
</dbReference>
<feature type="transmembrane region" description="Helical" evidence="9">
    <location>
        <begin position="434"/>
        <end position="454"/>
    </location>
</feature>
<dbReference type="InterPro" id="IPR048634">
    <property type="entry name" value="SecD_SecF_C"/>
</dbReference>